<name>A0A1I5SPI5_9BACT</name>
<keyword evidence="1" id="KW-0812">Transmembrane</keyword>
<gene>
    <name evidence="2" type="ORF">SAMN05444277_101876</name>
</gene>
<reference evidence="2 3" key="1">
    <citation type="submission" date="2016-10" db="EMBL/GenBank/DDBJ databases">
        <authorList>
            <person name="de Groot N.N."/>
        </authorList>
    </citation>
    <scope>NUCLEOTIDE SEQUENCE [LARGE SCALE GENOMIC DNA]</scope>
    <source>
        <strain evidence="2 3">DSM 28286</strain>
    </source>
</reference>
<dbReference type="STRING" id="1465490.SAMN05444277_101876"/>
<organism evidence="2 3">
    <name type="scientific">Parafilimonas terrae</name>
    <dbReference type="NCBI Taxonomy" id="1465490"/>
    <lineage>
        <taxon>Bacteria</taxon>
        <taxon>Pseudomonadati</taxon>
        <taxon>Bacteroidota</taxon>
        <taxon>Chitinophagia</taxon>
        <taxon>Chitinophagales</taxon>
        <taxon>Chitinophagaceae</taxon>
        <taxon>Parafilimonas</taxon>
    </lineage>
</organism>
<evidence type="ECO:0000313" key="3">
    <source>
        <dbReference type="Proteomes" id="UP000199031"/>
    </source>
</evidence>
<keyword evidence="3" id="KW-1185">Reference proteome</keyword>
<feature type="transmembrane region" description="Helical" evidence="1">
    <location>
        <begin position="12"/>
        <end position="28"/>
    </location>
</feature>
<evidence type="ECO:0000256" key="1">
    <source>
        <dbReference type="SAM" id="Phobius"/>
    </source>
</evidence>
<dbReference type="AlphaFoldDB" id="A0A1I5SPI5"/>
<proteinExistence type="predicted"/>
<dbReference type="Proteomes" id="UP000199031">
    <property type="component" value="Unassembled WGS sequence"/>
</dbReference>
<dbReference type="EMBL" id="FOXQ01000001">
    <property type="protein sequence ID" value="SFP72635.1"/>
    <property type="molecule type" value="Genomic_DNA"/>
</dbReference>
<keyword evidence="1" id="KW-1133">Transmembrane helix</keyword>
<evidence type="ECO:0008006" key="4">
    <source>
        <dbReference type="Google" id="ProtNLM"/>
    </source>
</evidence>
<protein>
    <recommendedName>
        <fullName evidence="4">ATP-grasp domain-containing protein</fullName>
    </recommendedName>
</protein>
<keyword evidence="1" id="KW-0472">Membrane</keyword>
<sequence length="346" mass="40288">MKRIFNWEQLPFSVIYAPFFFLWLYYWIKGGRFWFFSNVNPTLYFGGFEGETKREMFEQLPGTLYPITIYAGPNETIECIIKRMQASGLQFPVAVKPDIGTKGLLFRKIENAEQLAAYHTLLPFTYLIQEMITWPLELSIFYVRYPGSDKGTITGLIEKEYLHVKGDGRSTLKQLIERHPKAFMIAEEQKELHKTNLDNIIANGEVYKLNELGNHNRGARFINLGNKIDEQLSAVMDKINLFSKHFYYGRYDIKTTSLEDLKHCRNISILEFNGVGSEPNHIYDNGLSYIGAIKVIARHWKYMFEIGKINYKNGAAYVPFFKGIKMLRASKKNTKFMEQLNLQCKL</sequence>
<accession>A0A1I5SPI5</accession>
<evidence type="ECO:0000313" key="2">
    <source>
        <dbReference type="EMBL" id="SFP72635.1"/>
    </source>
</evidence>
<dbReference type="SUPFAM" id="SSF56059">
    <property type="entry name" value="Glutathione synthetase ATP-binding domain-like"/>
    <property type="match status" value="1"/>
</dbReference>
<dbReference type="RefSeq" id="WP_090654831.1">
    <property type="nucleotide sequence ID" value="NZ_FOXQ01000001.1"/>
</dbReference>
<dbReference type="OrthoDB" id="9775266at2"/>